<evidence type="ECO:0000313" key="2">
    <source>
        <dbReference type="EMBL" id="MCG2589459.1"/>
    </source>
</evidence>
<protein>
    <recommendedName>
        <fullName evidence="4">ABC transporter permease</fullName>
    </recommendedName>
</protein>
<name>A0ABS9KF25_9BACT</name>
<feature type="transmembrane region" description="Helical" evidence="1">
    <location>
        <begin position="47"/>
        <end position="70"/>
    </location>
</feature>
<reference evidence="2" key="2">
    <citation type="submission" date="2024-05" db="EMBL/GenBank/DDBJ databases">
        <title>Rhodohalobacter halophilus gen. nov., sp. nov., a moderately halophilic member of the family Balneolaceae.</title>
        <authorList>
            <person name="Xia J."/>
        </authorList>
    </citation>
    <scope>NUCLEOTIDE SEQUENCE</scope>
    <source>
        <strain evidence="2">WB101</strain>
    </source>
</reference>
<keyword evidence="1" id="KW-0812">Transmembrane</keyword>
<feature type="transmembrane region" description="Helical" evidence="1">
    <location>
        <begin position="90"/>
        <end position="113"/>
    </location>
</feature>
<accession>A0ABS9KF25</accession>
<feature type="transmembrane region" description="Helical" evidence="1">
    <location>
        <begin position="204"/>
        <end position="225"/>
    </location>
</feature>
<dbReference type="EMBL" id="JAKLWS010000016">
    <property type="protein sequence ID" value="MCG2589459.1"/>
    <property type="molecule type" value="Genomic_DNA"/>
</dbReference>
<evidence type="ECO:0000256" key="1">
    <source>
        <dbReference type="SAM" id="Phobius"/>
    </source>
</evidence>
<keyword evidence="1" id="KW-1133">Transmembrane helix</keyword>
<proteinExistence type="predicted"/>
<dbReference type="InterPro" id="IPR056926">
    <property type="entry name" value="FLQE3_permease"/>
</dbReference>
<reference evidence="2" key="1">
    <citation type="submission" date="2022-01" db="EMBL/GenBank/DDBJ databases">
        <authorList>
            <person name="Wang Y."/>
        </authorList>
    </citation>
    <scope>NUCLEOTIDE SEQUENCE</scope>
    <source>
        <strain evidence="2">WB101</strain>
    </source>
</reference>
<feature type="transmembrane region" description="Helical" evidence="1">
    <location>
        <begin position="148"/>
        <end position="167"/>
    </location>
</feature>
<feature type="transmembrane region" description="Helical" evidence="1">
    <location>
        <begin position="20"/>
        <end position="38"/>
    </location>
</feature>
<feature type="transmembrane region" description="Helical" evidence="1">
    <location>
        <begin position="120"/>
        <end position="142"/>
    </location>
</feature>
<comment type="caution">
    <text evidence="2">The sequence shown here is derived from an EMBL/GenBank/DDBJ whole genome shotgun (WGS) entry which is preliminary data.</text>
</comment>
<sequence length="234" mass="26200">MKTLAKQLKWQFILLQKNNIISISIIVTLIYGLLLFFLRSSTYIDKVLVSLILNDPTVIGYFFIALAIYTEMKHQILPAIFVTPVKTHHYILSKTLALSVIGLFCSLGLVISIKGFAFNFVAFSIGALGISILAVLLGIMVLAYSDDFLKFALLSFPVFLPIVNLPLLHYLNGIDLGFIIQLFPIQGGLNLIADSLNPNINLSWVSILSLLIWIPIFYVGSYRFFTSKIIHQQS</sequence>
<keyword evidence="1" id="KW-0472">Membrane</keyword>
<keyword evidence="3" id="KW-1185">Reference proteome</keyword>
<dbReference type="Pfam" id="PF24686">
    <property type="entry name" value="FLQE3_permease"/>
    <property type="match status" value="1"/>
</dbReference>
<dbReference type="Proteomes" id="UP001165366">
    <property type="component" value="Unassembled WGS sequence"/>
</dbReference>
<evidence type="ECO:0008006" key="4">
    <source>
        <dbReference type="Google" id="ProtNLM"/>
    </source>
</evidence>
<organism evidence="2 3">
    <name type="scientific">Rhodohalobacter sulfatireducens</name>
    <dbReference type="NCBI Taxonomy" id="2911366"/>
    <lineage>
        <taxon>Bacteria</taxon>
        <taxon>Pseudomonadati</taxon>
        <taxon>Balneolota</taxon>
        <taxon>Balneolia</taxon>
        <taxon>Balneolales</taxon>
        <taxon>Balneolaceae</taxon>
        <taxon>Rhodohalobacter</taxon>
    </lineage>
</organism>
<dbReference type="RefSeq" id="WP_237854820.1">
    <property type="nucleotide sequence ID" value="NZ_JAKLWS010000016.1"/>
</dbReference>
<evidence type="ECO:0000313" key="3">
    <source>
        <dbReference type="Proteomes" id="UP001165366"/>
    </source>
</evidence>
<gene>
    <name evidence="2" type="ORF">L6773_12845</name>
</gene>